<keyword evidence="1" id="KW-1133">Transmembrane helix</keyword>
<organism evidence="2 3">
    <name type="scientific">Laribacter hongkongensis</name>
    <dbReference type="NCBI Taxonomy" id="168471"/>
    <lineage>
        <taxon>Bacteria</taxon>
        <taxon>Pseudomonadati</taxon>
        <taxon>Pseudomonadota</taxon>
        <taxon>Betaproteobacteria</taxon>
        <taxon>Neisseriales</taxon>
        <taxon>Aquaspirillaceae</taxon>
        <taxon>Laribacter</taxon>
    </lineage>
</organism>
<reference evidence="2 3" key="1">
    <citation type="submission" date="2021-10" db="EMBL/GenBank/DDBJ databases">
        <title>Whole-genome sequencing analysis of Laribacter hongkongensis: virulence gene profiles, carbohydrate-active enzyme prediction, and antimicrobial resistance characterization.</title>
        <authorList>
            <person name="Yuan P."/>
            <person name="Zhan Y."/>
            <person name="Chen D."/>
        </authorList>
    </citation>
    <scope>NUCLEOTIDE SEQUENCE [LARGE SCALE GENOMIC DNA]</scope>
    <source>
        <strain evidence="2 3">W67</strain>
    </source>
</reference>
<evidence type="ECO:0008006" key="4">
    <source>
        <dbReference type="Google" id="ProtNLM"/>
    </source>
</evidence>
<keyword evidence="1" id="KW-0472">Membrane</keyword>
<dbReference type="RefSeq" id="WP_239894161.1">
    <property type="nucleotide sequence ID" value="NZ_JAJAXH010000001.1"/>
</dbReference>
<comment type="caution">
    <text evidence="2">The sequence shown here is derived from an EMBL/GenBank/DDBJ whole genome shotgun (WGS) entry which is preliminary data.</text>
</comment>
<proteinExistence type="predicted"/>
<protein>
    <recommendedName>
        <fullName evidence="4">Secreted protein</fullName>
    </recommendedName>
</protein>
<evidence type="ECO:0000256" key="1">
    <source>
        <dbReference type="SAM" id="Phobius"/>
    </source>
</evidence>
<gene>
    <name evidence="2" type="ORF">LH440_10940</name>
</gene>
<name>A0ABD4SUF1_9NEIS</name>
<dbReference type="Proteomes" id="UP001200247">
    <property type="component" value="Unassembled WGS sequence"/>
</dbReference>
<feature type="transmembrane region" description="Helical" evidence="1">
    <location>
        <begin position="21"/>
        <end position="38"/>
    </location>
</feature>
<dbReference type="EMBL" id="JAJAXM010000019">
    <property type="protein sequence ID" value="MCG9026404.1"/>
    <property type="molecule type" value="Genomic_DNA"/>
</dbReference>
<keyword evidence="1" id="KW-0812">Transmembrane</keyword>
<evidence type="ECO:0000313" key="3">
    <source>
        <dbReference type="Proteomes" id="UP001200247"/>
    </source>
</evidence>
<accession>A0ABD4SUF1</accession>
<evidence type="ECO:0000313" key="2">
    <source>
        <dbReference type="EMBL" id="MCG9026404.1"/>
    </source>
</evidence>
<dbReference type="AlphaFoldDB" id="A0ABD4SUF1"/>
<sequence length="216" mass="24899">MKQISTKHHNTNCKTIKNMKPFYYIYAIIAIFSVNANANTENKAEEPFGIPLKTSEEELKSRFSSIIDYEEKETGTIYFKQFPKPYMDFNLHFTVQSESYGVCLVANIMDGMNHVQSGRDAILFFNKISNDITSKYQKSSRKESTINMNDNIFSLQSESKLIRSEWKPNSTTIDKIIFSVKFDSKMKRSGLASILFVGKNYTKCKNEINKKRISAL</sequence>